<name>A0A9W4MRJ9_PENOL</name>
<feature type="transmembrane region" description="Helical" evidence="5">
    <location>
        <begin position="202"/>
        <end position="224"/>
    </location>
</feature>
<reference evidence="6" key="1">
    <citation type="submission" date="2021-07" db="EMBL/GenBank/DDBJ databases">
        <authorList>
            <person name="Branca A.L. A."/>
        </authorList>
    </citation>
    <scope>NUCLEOTIDE SEQUENCE</scope>
</reference>
<organism evidence="6 7">
    <name type="scientific">Penicillium olsonii</name>
    <dbReference type="NCBI Taxonomy" id="99116"/>
    <lineage>
        <taxon>Eukaryota</taxon>
        <taxon>Fungi</taxon>
        <taxon>Dikarya</taxon>
        <taxon>Ascomycota</taxon>
        <taxon>Pezizomycotina</taxon>
        <taxon>Eurotiomycetes</taxon>
        <taxon>Eurotiomycetidae</taxon>
        <taxon>Eurotiales</taxon>
        <taxon>Aspergillaceae</taxon>
        <taxon>Penicillium</taxon>
    </lineage>
</organism>
<accession>A0A9W4MRJ9</accession>
<feature type="transmembrane region" description="Helical" evidence="5">
    <location>
        <begin position="168"/>
        <end position="190"/>
    </location>
</feature>
<feature type="transmembrane region" description="Helical" evidence="5">
    <location>
        <begin position="115"/>
        <end position="133"/>
    </location>
</feature>
<dbReference type="SMART" id="SM01417">
    <property type="entry name" value="Solute_trans_a"/>
    <property type="match status" value="1"/>
</dbReference>
<proteinExistence type="predicted"/>
<protein>
    <submittedName>
        <fullName evidence="6">Uncharacterized protein</fullName>
    </submittedName>
</protein>
<feature type="transmembrane region" description="Helical" evidence="5">
    <location>
        <begin position="282"/>
        <end position="304"/>
    </location>
</feature>
<evidence type="ECO:0000256" key="5">
    <source>
        <dbReference type="SAM" id="Phobius"/>
    </source>
</evidence>
<dbReference type="InterPro" id="IPR005178">
    <property type="entry name" value="Ostalpha/TMEM184C"/>
</dbReference>
<comment type="subcellular location">
    <subcellularLocation>
        <location evidence="1">Membrane</location>
        <topology evidence="1">Multi-pass membrane protein</topology>
    </subcellularLocation>
</comment>
<dbReference type="AlphaFoldDB" id="A0A9W4MRJ9"/>
<evidence type="ECO:0000256" key="3">
    <source>
        <dbReference type="ARBA" id="ARBA00022989"/>
    </source>
</evidence>
<keyword evidence="2 5" id="KW-0812">Transmembrane</keyword>
<evidence type="ECO:0000256" key="4">
    <source>
        <dbReference type="ARBA" id="ARBA00023136"/>
    </source>
</evidence>
<gene>
    <name evidence="6" type="ORF">POLS_LOCUS2839</name>
</gene>
<feature type="transmembrane region" description="Helical" evidence="5">
    <location>
        <begin position="244"/>
        <end position="262"/>
    </location>
</feature>
<dbReference type="EMBL" id="CAJVOS010000016">
    <property type="protein sequence ID" value="CAG8035848.1"/>
    <property type="molecule type" value="Genomic_DNA"/>
</dbReference>
<keyword evidence="7" id="KW-1185">Reference proteome</keyword>
<feature type="transmembrane region" description="Helical" evidence="5">
    <location>
        <begin position="46"/>
        <end position="67"/>
    </location>
</feature>
<dbReference type="OrthoDB" id="5348404at2759"/>
<keyword evidence="3 5" id="KW-1133">Transmembrane helix</keyword>
<evidence type="ECO:0000313" key="6">
    <source>
        <dbReference type="EMBL" id="CAG8035848.1"/>
    </source>
</evidence>
<dbReference type="Proteomes" id="UP001153618">
    <property type="component" value="Unassembled WGS sequence"/>
</dbReference>
<feature type="transmembrane region" description="Helical" evidence="5">
    <location>
        <begin position="88"/>
        <end position="109"/>
    </location>
</feature>
<dbReference type="GO" id="GO:0016020">
    <property type="term" value="C:membrane"/>
    <property type="evidence" value="ECO:0007669"/>
    <property type="project" value="UniProtKB-SubCell"/>
</dbReference>
<dbReference type="Pfam" id="PF03619">
    <property type="entry name" value="Solute_trans_a"/>
    <property type="match status" value="1"/>
</dbReference>
<sequence length="386" mass="43865">MPYARASDPWCAFQFQWCFVEANRLICCCGLDASENFVGNFTFHHFNMILCGVCTGVTCLIIFTTMARHATHLSDPNQQLKIMRIATLFPLYTIYSFLSVCFPNAYVYLVGWTKVFQGVALYWFLMLLCDFVVPNDSHRAEFFASTRVLKRYSKTNTTDGLSRLKSTWLFVLQYPIVTFILAIVQSITQAQGMFCLKGKEAYFAHLWLTAIAVISLAFAMVNILRFHGNLQSHMKQHKPMIKLLAFKMIVGLEFLEQIIFMILDSTGALEPSSTMSYADTIIGLPTMIICLQVVPFAFLFYYAYSIKPYTTTGFNDASNLQYLSAIESESGTPRAKFYQGGTLGIHAWLALFNPMELFRDIKSTYNMFQGHGMEKVDSSMGVDFQV</sequence>
<evidence type="ECO:0000313" key="7">
    <source>
        <dbReference type="Proteomes" id="UP001153618"/>
    </source>
</evidence>
<evidence type="ECO:0000256" key="1">
    <source>
        <dbReference type="ARBA" id="ARBA00004141"/>
    </source>
</evidence>
<keyword evidence="4 5" id="KW-0472">Membrane</keyword>
<evidence type="ECO:0000256" key="2">
    <source>
        <dbReference type="ARBA" id="ARBA00022692"/>
    </source>
</evidence>
<dbReference type="PANTHER" id="PTHR23423">
    <property type="entry name" value="ORGANIC SOLUTE TRANSPORTER-RELATED"/>
    <property type="match status" value="1"/>
</dbReference>
<comment type="caution">
    <text evidence="6">The sequence shown here is derived from an EMBL/GenBank/DDBJ whole genome shotgun (WGS) entry which is preliminary data.</text>
</comment>